<evidence type="ECO:0000313" key="3">
    <source>
        <dbReference type="EMBL" id="OWO97374.1"/>
    </source>
</evidence>
<accession>A0A218YRB6</accession>
<evidence type="ECO:0000313" key="4">
    <source>
        <dbReference type="Proteomes" id="UP000242519"/>
    </source>
</evidence>
<dbReference type="AlphaFoldDB" id="A0A218YRB6"/>
<evidence type="ECO:0000256" key="1">
    <source>
        <dbReference type="SAM" id="MobiDB-lite"/>
    </source>
</evidence>
<dbReference type="GO" id="GO:0016747">
    <property type="term" value="F:acyltransferase activity, transferring groups other than amino-acyl groups"/>
    <property type="evidence" value="ECO:0007669"/>
    <property type="project" value="InterPro"/>
</dbReference>
<comment type="caution">
    <text evidence="3">The sequence shown here is derived from an EMBL/GenBank/DDBJ whole genome shotgun (WGS) entry which is preliminary data.</text>
</comment>
<dbReference type="InterPro" id="IPR000182">
    <property type="entry name" value="GNAT_dom"/>
</dbReference>
<protein>
    <recommendedName>
        <fullName evidence="2">N-acetyltransferase domain-containing protein</fullName>
    </recommendedName>
</protein>
<organism evidence="3 4">
    <name type="scientific">Diplocarpon coronariae</name>
    <dbReference type="NCBI Taxonomy" id="2795749"/>
    <lineage>
        <taxon>Eukaryota</taxon>
        <taxon>Fungi</taxon>
        <taxon>Dikarya</taxon>
        <taxon>Ascomycota</taxon>
        <taxon>Pezizomycotina</taxon>
        <taxon>Leotiomycetes</taxon>
        <taxon>Helotiales</taxon>
        <taxon>Drepanopezizaceae</taxon>
        <taxon>Diplocarpon</taxon>
    </lineage>
</organism>
<feature type="region of interest" description="Disordered" evidence="1">
    <location>
        <begin position="99"/>
        <end position="142"/>
    </location>
</feature>
<feature type="compositionally biased region" description="Low complexity" evidence="1">
    <location>
        <begin position="99"/>
        <end position="115"/>
    </location>
</feature>
<dbReference type="InterPro" id="IPR016181">
    <property type="entry name" value="Acyl_CoA_acyltransferase"/>
</dbReference>
<dbReference type="PANTHER" id="PTHR43792:SF16">
    <property type="entry name" value="N-ACETYLTRANSFERASE DOMAIN-CONTAINING PROTEIN"/>
    <property type="match status" value="1"/>
</dbReference>
<dbReference type="Gene3D" id="3.40.630.30">
    <property type="match status" value="1"/>
</dbReference>
<dbReference type="STRING" id="503106.A0A218YRB6"/>
<dbReference type="Proteomes" id="UP000242519">
    <property type="component" value="Unassembled WGS sequence"/>
</dbReference>
<dbReference type="Pfam" id="PF13302">
    <property type="entry name" value="Acetyltransf_3"/>
    <property type="match status" value="2"/>
</dbReference>
<name>A0A218YRB6_9HELO</name>
<gene>
    <name evidence="3" type="ORF">B2J93_1225</name>
</gene>
<feature type="compositionally biased region" description="Pro residues" evidence="1">
    <location>
        <begin position="125"/>
        <end position="139"/>
    </location>
</feature>
<feature type="domain" description="N-acetyltransferase" evidence="2">
    <location>
        <begin position="141"/>
        <end position="199"/>
    </location>
</feature>
<keyword evidence="4" id="KW-1185">Reference proteome</keyword>
<sequence length="239" mass="25879">MPSKTSLGPTSRQQPLRTKRLELVPLTPQHQADLYALDADPAVMRYIGYGKPLSESDSETGLKCLLDLAEDGLGAWAGYAGADFVGWWVLAAAPAQTEAQTQTQTQTQASQAESPPTRSEDSIPTRPPPQTDSPQPQPPTHLVFGLRISPRFWRRGYGTEGTRALFRHAFGALGAEQISGDAMTVNAGSRAAMAACGMTHVRTFHNEYDSPPPGIEEGEVEYRITRGEWEEGEGEGKGV</sequence>
<dbReference type="SUPFAM" id="SSF55729">
    <property type="entry name" value="Acyl-CoA N-acyltransferases (Nat)"/>
    <property type="match status" value="1"/>
</dbReference>
<dbReference type="InterPro" id="IPR051531">
    <property type="entry name" value="N-acetyltransferase"/>
</dbReference>
<dbReference type="OrthoDB" id="630895at2759"/>
<feature type="domain" description="N-acetyltransferase" evidence="2">
    <location>
        <begin position="20"/>
        <end position="93"/>
    </location>
</feature>
<evidence type="ECO:0000259" key="2">
    <source>
        <dbReference type="Pfam" id="PF13302"/>
    </source>
</evidence>
<proteinExistence type="predicted"/>
<dbReference type="PANTHER" id="PTHR43792">
    <property type="entry name" value="GNAT FAMILY, PUTATIVE (AFU_ORTHOLOGUE AFUA_3G00765)-RELATED-RELATED"/>
    <property type="match status" value="1"/>
</dbReference>
<reference evidence="3 4" key="1">
    <citation type="submission" date="2017-04" db="EMBL/GenBank/DDBJ databases">
        <title>Draft genome sequence of Marssonina coronaria NL1: causal agent of apple blotch.</title>
        <authorList>
            <person name="Cheng Q."/>
        </authorList>
    </citation>
    <scope>NUCLEOTIDE SEQUENCE [LARGE SCALE GENOMIC DNA]</scope>
    <source>
        <strain evidence="3 4">NL1</strain>
    </source>
</reference>
<dbReference type="InParanoid" id="A0A218YRB6"/>
<dbReference type="EMBL" id="MZNU01000445">
    <property type="protein sequence ID" value="OWO97374.1"/>
    <property type="molecule type" value="Genomic_DNA"/>
</dbReference>